<dbReference type="Proteomes" id="UP000675881">
    <property type="component" value="Chromosome 4"/>
</dbReference>
<dbReference type="InterPro" id="IPR001650">
    <property type="entry name" value="Helicase_C-like"/>
</dbReference>
<keyword evidence="3" id="KW-1185">Reference proteome</keyword>
<feature type="compositionally biased region" description="Basic and acidic residues" evidence="1">
    <location>
        <begin position="323"/>
        <end position="333"/>
    </location>
</feature>
<dbReference type="InterPro" id="IPR027417">
    <property type="entry name" value="P-loop_NTPase"/>
</dbReference>
<evidence type="ECO:0000256" key="1">
    <source>
        <dbReference type="SAM" id="MobiDB-lite"/>
    </source>
</evidence>
<evidence type="ECO:0000313" key="3">
    <source>
        <dbReference type="Proteomes" id="UP000675881"/>
    </source>
</evidence>
<dbReference type="Gene3D" id="3.40.50.300">
    <property type="entry name" value="P-loop containing nucleotide triphosphate hydrolases"/>
    <property type="match status" value="2"/>
</dbReference>
<dbReference type="PANTHER" id="PTHR18934:SF213">
    <property type="entry name" value="3'-5' RNA HELICASE YTHDC2"/>
    <property type="match status" value="1"/>
</dbReference>
<dbReference type="Pfam" id="PF04146">
    <property type="entry name" value="YTH"/>
    <property type="match status" value="1"/>
</dbReference>
<dbReference type="InterPro" id="IPR036770">
    <property type="entry name" value="Ankyrin_rpt-contain_sf"/>
</dbReference>
<dbReference type="CDD" id="cd21134">
    <property type="entry name" value="YTH"/>
    <property type="match status" value="1"/>
</dbReference>
<gene>
    <name evidence="2" type="ORF">LSAA_8658</name>
</gene>
<dbReference type="Pfam" id="PF00270">
    <property type="entry name" value="DEAD"/>
    <property type="match status" value="1"/>
</dbReference>
<dbReference type="EMBL" id="HG994583">
    <property type="protein sequence ID" value="CAF2921282.1"/>
    <property type="molecule type" value="Genomic_DNA"/>
</dbReference>
<dbReference type="InterPro" id="IPR011545">
    <property type="entry name" value="DEAD/DEAH_box_helicase_dom"/>
</dbReference>
<dbReference type="InterPro" id="IPR002110">
    <property type="entry name" value="Ankyrin_rpt"/>
</dbReference>
<dbReference type="PANTHER" id="PTHR18934">
    <property type="entry name" value="ATP-DEPENDENT RNA HELICASE"/>
    <property type="match status" value="1"/>
</dbReference>
<dbReference type="Gene3D" id="1.20.120.1080">
    <property type="match status" value="1"/>
</dbReference>
<dbReference type="SMART" id="SM00487">
    <property type="entry name" value="DEXDc"/>
    <property type="match status" value="1"/>
</dbReference>
<dbReference type="AlphaFoldDB" id="A0A7R8CSX8"/>
<dbReference type="PROSITE" id="PS50297">
    <property type="entry name" value="ANK_REP_REGION"/>
    <property type="match status" value="1"/>
</dbReference>
<dbReference type="SUPFAM" id="SSF52540">
    <property type="entry name" value="P-loop containing nucleoside triphosphate hydrolases"/>
    <property type="match status" value="1"/>
</dbReference>
<feature type="region of interest" description="Disordered" evidence="1">
    <location>
        <begin position="1068"/>
        <end position="1104"/>
    </location>
</feature>
<organism evidence="2 3">
    <name type="scientific">Lepeophtheirus salmonis</name>
    <name type="common">Salmon louse</name>
    <name type="synonym">Caligus salmonis</name>
    <dbReference type="NCBI Taxonomy" id="72036"/>
    <lineage>
        <taxon>Eukaryota</taxon>
        <taxon>Metazoa</taxon>
        <taxon>Ecdysozoa</taxon>
        <taxon>Arthropoda</taxon>
        <taxon>Crustacea</taxon>
        <taxon>Multicrustacea</taxon>
        <taxon>Hexanauplia</taxon>
        <taxon>Copepoda</taxon>
        <taxon>Siphonostomatoida</taxon>
        <taxon>Caligidae</taxon>
        <taxon>Lepeophtheirus</taxon>
    </lineage>
</organism>
<keyword evidence="2" id="KW-0378">Hydrolase</keyword>
<dbReference type="GO" id="GO:0005524">
    <property type="term" value="F:ATP binding"/>
    <property type="evidence" value="ECO:0007669"/>
    <property type="project" value="InterPro"/>
</dbReference>
<dbReference type="Pfam" id="PF00271">
    <property type="entry name" value="Helicase_C"/>
    <property type="match status" value="1"/>
</dbReference>
<dbReference type="GO" id="GO:0003724">
    <property type="term" value="F:RNA helicase activity"/>
    <property type="evidence" value="ECO:0007669"/>
    <property type="project" value="UniProtKB-EC"/>
</dbReference>
<dbReference type="InterPro" id="IPR014001">
    <property type="entry name" value="Helicase_ATP-bd"/>
</dbReference>
<name>A0A7R8CSX8_LEPSM</name>
<dbReference type="SUPFAM" id="SSF48403">
    <property type="entry name" value="Ankyrin repeat"/>
    <property type="match status" value="1"/>
</dbReference>
<dbReference type="EC" id="3.6.4.13" evidence="2"/>
<protein>
    <submittedName>
        <fullName evidence="2">YTHDC2</fullName>
        <ecNumber evidence="2">3.6.4.13</ecNumber>
    </submittedName>
</protein>
<dbReference type="GO" id="GO:0016787">
    <property type="term" value="F:hydrolase activity"/>
    <property type="evidence" value="ECO:0007669"/>
    <property type="project" value="UniProtKB-KW"/>
</dbReference>
<evidence type="ECO:0000313" key="2">
    <source>
        <dbReference type="EMBL" id="CAF2921282.1"/>
    </source>
</evidence>
<proteinExistence type="predicted"/>
<feature type="compositionally biased region" description="Polar residues" evidence="1">
    <location>
        <begin position="1086"/>
        <end position="1104"/>
    </location>
</feature>
<dbReference type="PROSITE" id="PS50088">
    <property type="entry name" value="ANK_REPEAT"/>
    <property type="match status" value="1"/>
</dbReference>
<feature type="region of interest" description="Disordered" evidence="1">
    <location>
        <begin position="322"/>
        <end position="357"/>
    </location>
</feature>
<dbReference type="Gene3D" id="1.25.40.20">
    <property type="entry name" value="Ankyrin repeat-containing domain"/>
    <property type="match status" value="1"/>
</dbReference>
<accession>A0A7R8CSX8</accession>
<dbReference type="Gene3D" id="3.10.590.10">
    <property type="entry name" value="ph1033 like domains"/>
    <property type="match status" value="1"/>
</dbReference>
<dbReference type="GO" id="GO:0003723">
    <property type="term" value="F:RNA binding"/>
    <property type="evidence" value="ECO:0007669"/>
    <property type="project" value="InterPro"/>
</dbReference>
<dbReference type="PROSITE" id="PS50882">
    <property type="entry name" value="YTH"/>
    <property type="match status" value="1"/>
</dbReference>
<dbReference type="PROSITE" id="PS51192">
    <property type="entry name" value="HELICASE_ATP_BIND_1"/>
    <property type="match status" value="1"/>
</dbReference>
<sequence length="1104" mass="124823">MPRRKQKVSSDDIDESTCIAVHLTLKKFKSKEEEKEYSFPSSLNKNEKKNVKDRILHLFLRGKKNPYIPFETRVYSRTVSKLKSSVPLIPPKPSPLKRENQSYIQETTQKLPIHNFKDLIMSSIDTHQVCLVTGPTGCGKTTQIPQYLLECASDTQNHVRIVCTEPRRFAVLSTAERVALERGESLGTTVGYQIRLESMTSPKKTALYFCTIGILLRSLMGDIESFLHSLTHIILDEVHERSVQTDFLLTVLREYLHKFPNIKLILISASTEIDLLTDYFPGLQIVEIQHERYPVKEMYLEEILQELNYLSPKMKSYINSMNRKTEDNVSDKEDGYDENNYLESKEDSEDDDSNLYPSSELKQKIDTELFNAFIHESRQNFENSLFKLIAESNTTINYQHSCTGINLLMIGAIHGYVEVVESLLHYGADTNLRAKKKLWTAIDFALDQEQHETIKILNSFMRKTPVVFKMDEGHLDQSKIYSMCTPSNSEVDLNLIFFSIVKYICNLPETEELSTNNAILIFLPGCNEISILWSMLNKEPDLSVICLHSRLVECTDSFFKSPPSGTRKVILSTNIAEASITINDVSYVIDSGKIKDFSHEKKSKLRDGSLVEISLQCKLLAPSNTSIVEFLAKCPEPPPVSSTRFAVHALREMEALNPSNEDVTELGSHLLDLPIDPHLGKNVVNLSALFLNTNIVDQKVKKIRSEYAAEGTFSDHMIRLRIFQAWQKATEEGNEEEFCKENNISSSVMNTITGLRSQLLGHLRASGFVRPRGTGDIKSLNQYSDNWAVVKGALLAGYYPNLASQSVKLKLSTSSEITKSAMSSLSTEWLMFDDMDHFCVTFRWLNYSSDSDSEDGSHLDPSYSSILKLDDWTAFHSHGPLINLALNLRQKLSAIFLRRLQYPKKTMSQSDDFVIKICVEVLAREDAVLNLVHPPDIVEENSSEDSQATCAQAIEISLYRGVWQFGNQTEKKLLKAVKQGFNPVIIFSIHGSGHFQGFAKFTGQSSKQHIPELVSQSSGSGSGTQYLIQWTRFSPLPFSATRHLINPYNKRQVHSSRDGQEIEPSIGDSLCGLWDPQSPHHRRKTSSFFGNGNTTNSASTQRGV</sequence>
<dbReference type="InterPro" id="IPR007275">
    <property type="entry name" value="YTH_domain"/>
</dbReference>
<dbReference type="CDD" id="cd17917">
    <property type="entry name" value="DEXHc_RHA-like"/>
    <property type="match status" value="1"/>
</dbReference>
<reference evidence="2" key="1">
    <citation type="submission" date="2021-02" db="EMBL/GenBank/DDBJ databases">
        <authorList>
            <person name="Bekaert M."/>
        </authorList>
    </citation>
    <scope>NUCLEOTIDE SEQUENCE</scope>
    <source>
        <strain evidence="2">IoA-00</strain>
    </source>
</reference>
<dbReference type="OrthoDB" id="6103986at2759"/>